<organism evidence="1 2">
    <name type="scientific">Pogonophryne albipinna</name>
    <dbReference type="NCBI Taxonomy" id="1090488"/>
    <lineage>
        <taxon>Eukaryota</taxon>
        <taxon>Metazoa</taxon>
        <taxon>Chordata</taxon>
        <taxon>Craniata</taxon>
        <taxon>Vertebrata</taxon>
        <taxon>Euteleostomi</taxon>
        <taxon>Actinopterygii</taxon>
        <taxon>Neopterygii</taxon>
        <taxon>Teleostei</taxon>
        <taxon>Neoteleostei</taxon>
        <taxon>Acanthomorphata</taxon>
        <taxon>Eupercaria</taxon>
        <taxon>Perciformes</taxon>
        <taxon>Notothenioidei</taxon>
        <taxon>Pogonophryne</taxon>
    </lineage>
</organism>
<sequence length="85" mass="9742">MRSRAKAEGTGRCVWKERLVGNLVRTFLPDQLLGIHCSTGEMLSSMTVDVINIINLSMVGLQRHRVEIEVSWRAAMDYFEFFAPR</sequence>
<dbReference type="Proteomes" id="UP001219934">
    <property type="component" value="Unassembled WGS sequence"/>
</dbReference>
<gene>
    <name evidence="1" type="ORF">JOQ06_024905</name>
</gene>
<evidence type="ECO:0000313" key="1">
    <source>
        <dbReference type="EMBL" id="KAJ4930596.1"/>
    </source>
</evidence>
<reference evidence="1" key="1">
    <citation type="submission" date="2022-11" db="EMBL/GenBank/DDBJ databases">
        <title>Chromosome-level genome of Pogonophryne albipinna.</title>
        <authorList>
            <person name="Jo E."/>
        </authorList>
    </citation>
    <scope>NUCLEOTIDE SEQUENCE</scope>
    <source>
        <strain evidence="1">SGF0006</strain>
        <tissue evidence="1">Muscle</tissue>
    </source>
</reference>
<evidence type="ECO:0000313" key="2">
    <source>
        <dbReference type="Proteomes" id="UP001219934"/>
    </source>
</evidence>
<keyword evidence="2" id="KW-1185">Reference proteome</keyword>
<comment type="caution">
    <text evidence="1">The sequence shown here is derived from an EMBL/GenBank/DDBJ whole genome shotgun (WGS) entry which is preliminary data.</text>
</comment>
<protein>
    <submittedName>
        <fullName evidence="1">Uncharacterized protein</fullName>
    </submittedName>
</protein>
<proteinExistence type="predicted"/>
<accession>A0AAD6ASP1</accession>
<dbReference type="AlphaFoldDB" id="A0AAD6ASP1"/>
<feature type="non-terminal residue" evidence="1">
    <location>
        <position position="85"/>
    </location>
</feature>
<dbReference type="EMBL" id="JAPTMU010000015">
    <property type="protein sequence ID" value="KAJ4930596.1"/>
    <property type="molecule type" value="Genomic_DNA"/>
</dbReference>
<name>A0AAD6ASP1_9TELE</name>